<evidence type="ECO:0000256" key="10">
    <source>
        <dbReference type="ARBA" id="ARBA00022827"/>
    </source>
</evidence>
<protein>
    <recommendedName>
        <fullName evidence="5">electron-transferring-flavoprotein dehydrogenase</fullName>
        <ecNumber evidence="5">1.5.5.1</ecNumber>
    </recommendedName>
    <alternativeName>
        <fullName evidence="19">Electron-transferring-flavoprotein dehydrogenase</fullName>
    </alternativeName>
</protein>
<evidence type="ECO:0000256" key="19">
    <source>
        <dbReference type="ARBA" id="ARBA00032754"/>
    </source>
</evidence>
<sequence>MPKQPLMAQERDRLDVDVLFVGAGPASLAGAIRLGQLAAEQKQALEILVIEKGGDIGSHGISGAVMDPKGIAELLPDWLQRGAPVESPVTSDELWFLTANGKIKAPFTPPPLNNHGKYVASLQKMAKWLGEQAEAAGAQVFAEFPGQELLWDGDRVVGVRTGDKGVAHDGTHKANYEPGADIYAKVVVLGEGVRGTLAKQAIAKLHLDAGKEPQVYAAGVKELWKLPAGRFAAGSVIHTLGYPLAPDTFGGGFIYGMADDVLDIGHVTGLDAKNPTSDPQNELQRMKQHPAIAALLAEGKLIRYGAKAIPEGGFFAMPRPYADGLLLTGDSAGFLNGMRLKGIHLAIKSGMLAAETIFAAVQADRYDAQQLSGFVERFQSSWAYEEMRSARNFHQGFEHGMWTGMFNAGLSTVTGGRAFGFIDKLGAAAGHERMEKRGYKPDPSPRATVDNVLTFDKLTDVFNSGTMHDEDQPCHLHVADTNICRDRCTVEYGNPCGYFCPAAVYEPLFEKKDGKVEGRLQINFTNCVHCKTCDIADPYQIITWVPPQGGEGPVYTGM</sequence>
<comment type="function">
    <text evidence="3">Accepts electrons from ETF and reduces ubiquinone.</text>
</comment>
<organism evidence="21">
    <name type="scientific">mine drainage metagenome</name>
    <dbReference type="NCBI Taxonomy" id="410659"/>
    <lineage>
        <taxon>unclassified sequences</taxon>
        <taxon>metagenomes</taxon>
        <taxon>ecological metagenomes</taxon>
    </lineage>
</organism>
<keyword evidence="16 21" id="KW-0830">Ubiquinone</keyword>
<evidence type="ECO:0000256" key="14">
    <source>
        <dbReference type="ARBA" id="ARBA00023004"/>
    </source>
</evidence>
<dbReference type="Gene3D" id="3.30.70.20">
    <property type="match status" value="1"/>
</dbReference>
<accession>E6PG49</accession>
<comment type="subcellular location">
    <subcellularLocation>
        <location evidence="4">Mitochondrion inner membrane</location>
    </subcellularLocation>
</comment>
<dbReference type="PANTHER" id="PTHR10617">
    <property type="entry name" value="ELECTRON TRANSFER FLAVOPROTEIN-UBIQUINONE OXIDOREDUCTASE"/>
    <property type="match status" value="1"/>
</dbReference>
<evidence type="ECO:0000256" key="9">
    <source>
        <dbReference type="ARBA" id="ARBA00022792"/>
    </source>
</evidence>
<name>E6PG49_9ZZZZ</name>
<dbReference type="PRINTS" id="PR00411">
    <property type="entry name" value="PNDRDTASEI"/>
</dbReference>
<gene>
    <name evidence="21" type="primary">etfD</name>
    <name evidence="21" type="ORF">CARN1_1454</name>
</gene>
<dbReference type="SUPFAM" id="SSF51905">
    <property type="entry name" value="FAD/NAD(P)-binding domain"/>
    <property type="match status" value="1"/>
</dbReference>
<evidence type="ECO:0000256" key="7">
    <source>
        <dbReference type="ARBA" id="ARBA00022630"/>
    </source>
</evidence>
<keyword evidence="6" id="KW-0813">Transport</keyword>
<dbReference type="GO" id="GO:0005743">
    <property type="term" value="C:mitochondrial inner membrane"/>
    <property type="evidence" value="ECO:0007669"/>
    <property type="project" value="UniProtKB-SubCell"/>
</dbReference>
<dbReference type="Gene3D" id="3.50.50.60">
    <property type="entry name" value="FAD/NAD(P)-binding domain"/>
    <property type="match status" value="1"/>
</dbReference>
<dbReference type="InterPro" id="IPR036188">
    <property type="entry name" value="FAD/NAD-bd_sf"/>
</dbReference>
<dbReference type="SUPFAM" id="SSF54373">
    <property type="entry name" value="FAD-linked reductases, C-terminal domain"/>
    <property type="match status" value="1"/>
</dbReference>
<comment type="cofactor">
    <cofactor evidence="2">
        <name>FAD</name>
        <dbReference type="ChEBI" id="CHEBI:57692"/>
    </cofactor>
</comment>
<evidence type="ECO:0000256" key="8">
    <source>
        <dbReference type="ARBA" id="ARBA00022723"/>
    </source>
</evidence>
<evidence type="ECO:0000256" key="3">
    <source>
        <dbReference type="ARBA" id="ARBA00002819"/>
    </source>
</evidence>
<comment type="cofactor">
    <cofactor evidence="1">
        <name>[4Fe-4S] cluster</name>
        <dbReference type="ChEBI" id="CHEBI:49883"/>
    </cofactor>
</comment>
<dbReference type="Gene3D" id="3.30.9.90">
    <property type="match status" value="1"/>
</dbReference>
<keyword evidence="15" id="KW-0411">Iron-sulfur</keyword>
<dbReference type="PROSITE" id="PS51379">
    <property type="entry name" value="4FE4S_FER_2"/>
    <property type="match status" value="1"/>
</dbReference>
<evidence type="ECO:0000256" key="5">
    <source>
        <dbReference type="ARBA" id="ARBA00012696"/>
    </source>
</evidence>
<evidence type="ECO:0000256" key="15">
    <source>
        <dbReference type="ARBA" id="ARBA00023014"/>
    </source>
</evidence>
<keyword evidence="14" id="KW-0408">Iron</keyword>
<keyword evidence="12" id="KW-0249">Electron transport</keyword>
<keyword evidence="13 21" id="KW-0560">Oxidoreductase</keyword>
<dbReference type="FunFam" id="3.30.70.20:FF:000015">
    <property type="entry name" value="Electron transfer flavoprotein-ubiquinone oxidoreductase"/>
    <property type="match status" value="1"/>
</dbReference>
<keyword evidence="18" id="KW-0472">Membrane</keyword>
<dbReference type="Pfam" id="PF05187">
    <property type="entry name" value="Fer4_ETF_QO"/>
    <property type="match status" value="1"/>
</dbReference>
<comment type="caution">
    <text evidence="21">The sequence shown here is derived from an EMBL/GenBank/DDBJ whole genome shotgun (WGS) entry which is preliminary data.</text>
</comment>
<keyword evidence="8" id="KW-0479">Metal-binding</keyword>
<dbReference type="InterPro" id="IPR040156">
    <property type="entry name" value="ETF-QO"/>
</dbReference>
<keyword evidence="11" id="KW-0809">Transit peptide</keyword>
<evidence type="ECO:0000256" key="13">
    <source>
        <dbReference type="ARBA" id="ARBA00023002"/>
    </source>
</evidence>
<keyword evidence="9" id="KW-0999">Mitochondrion inner membrane</keyword>
<keyword evidence="10" id="KW-0274">FAD</keyword>
<dbReference type="EMBL" id="CABL01000008">
    <property type="protein sequence ID" value="CBH75437.1"/>
    <property type="molecule type" value="Genomic_DNA"/>
</dbReference>
<dbReference type="Pfam" id="PF21162">
    <property type="entry name" value="ETFQO_UQ-bd"/>
    <property type="match status" value="1"/>
</dbReference>
<dbReference type="SUPFAM" id="SSF54862">
    <property type="entry name" value="4Fe-4S ferredoxins"/>
    <property type="match status" value="1"/>
</dbReference>
<dbReference type="InterPro" id="IPR049398">
    <property type="entry name" value="ETF-QO/FixC_UQ-bd"/>
</dbReference>
<evidence type="ECO:0000256" key="4">
    <source>
        <dbReference type="ARBA" id="ARBA00004273"/>
    </source>
</evidence>
<feature type="domain" description="4Fe-4S ferredoxin-type" evidence="20">
    <location>
        <begin position="518"/>
        <end position="547"/>
    </location>
</feature>
<dbReference type="InterPro" id="IPR007859">
    <property type="entry name" value="ETF-QO/FixX_C"/>
</dbReference>
<evidence type="ECO:0000256" key="16">
    <source>
        <dbReference type="ARBA" id="ARBA00023075"/>
    </source>
</evidence>
<dbReference type="InterPro" id="IPR017896">
    <property type="entry name" value="4Fe4S_Fe-S-bd"/>
</dbReference>
<dbReference type="PANTHER" id="PTHR10617:SF107">
    <property type="entry name" value="ELECTRON TRANSFER FLAVOPROTEIN-UBIQUINONE OXIDOREDUCTASE, MITOCHONDRIAL"/>
    <property type="match status" value="1"/>
</dbReference>
<keyword evidence="7" id="KW-0285">Flavoprotein</keyword>
<evidence type="ECO:0000256" key="2">
    <source>
        <dbReference type="ARBA" id="ARBA00001974"/>
    </source>
</evidence>
<evidence type="ECO:0000259" key="20">
    <source>
        <dbReference type="PROSITE" id="PS51379"/>
    </source>
</evidence>
<evidence type="ECO:0000256" key="6">
    <source>
        <dbReference type="ARBA" id="ARBA00022448"/>
    </source>
</evidence>
<dbReference type="EC" id="1.5.5.1" evidence="5"/>
<proteinExistence type="predicted"/>
<dbReference type="GO" id="GO:0046872">
    <property type="term" value="F:metal ion binding"/>
    <property type="evidence" value="ECO:0007669"/>
    <property type="project" value="UniProtKB-KW"/>
</dbReference>
<evidence type="ECO:0000256" key="18">
    <source>
        <dbReference type="ARBA" id="ARBA00023136"/>
    </source>
</evidence>
<reference evidence="21" key="1">
    <citation type="submission" date="2009-10" db="EMBL/GenBank/DDBJ databases">
        <title>Diversity of trophic interactions inside an arsenic-rich microbial ecosystem.</title>
        <authorList>
            <person name="Bertin P.N."/>
            <person name="Heinrich-Salmeron A."/>
            <person name="Pelletier E."/>
            <person name="Goulhen-Chollet F."/>
            <person name="Arsene-Ploetze F."/>
            <person name="Gallien S."/>
            <person name="Calteau A."/>
            <person name="Vallenet D."/>
            <person name="Casiot C."/>
            <person name="Chane-Woon-Ming B."/>
            <person name="Giloteaux L."/>
            <person name="Barakat M."/>
            <person name="Bonnefoy V."/>
            <person name="Bruneel O."/>
            <person name="Chandler M."/>
            <person name="Cleiss J."/>
            <person name="Duran R."/>
            <person name="Elbaz-Poulichet F."/>
            <person name="Fonknechten N."/>
            <person name="Lauga B."/>
            <person name="Mornico D."/>
            <person name="Ortet P."/>
            <person name="Schaeffer C."/>
            <person name="Siguier P."/>
            <person name="Alexander Thil Smith A."/>
            <person name="Van Dorsselaer A."/>
            <person name="Weissenbach J."/>
            <person name="Medigue C."/>
            <person name="Le Paslier D."/>
        </authorList>
    </citation>
    <scope>NUCLEOTIDE SEQUENCE</scope>
</reference>
<evidence type="ECO:0000256" key="11">
    <source>
        <dbReference type="ARBA" id="ARBA00022946"/>
    </source>
</evidence>
<evidence type="ECO:0000256" key="1">
    <source>
        <dbReference type="ARBA" id="ARBA00001966"/>
    </source>
</evidence>
<dbReference type="GO" id="GO:0004174">
    <property type="term" value="F:electron-transferring-flavoprotein dehydrogenase activity"/>
    <property type="evidence" value="ECO:0007669"/>
    <property type="project" value="UniProtKB-EC"/>
</dbReference>
<evidence type="ECO:0000256" key="17">
    <source>
        <dbReference type="ARBA" id="ARBA00023128"/>
    </source>
</evidence>
<evidence type="ECO:0000256" key="12">
    <source>
        <dbReference type="ARBA" id="ARBA00022982"/>
    </source>
</evidence>
<dbReference type="GO" id="GO:0051536">
    <property type="term" value="F:iron-sulfur cluster binding"/>
    <property type="evidence" value="ECO:0007669"/>
    <property type="project" value="UniProtKB-KW"/>
</dbReference>
<dbReference type="AlphaFoldDB" id="E6PG49"/>
<evidence type="ECO:0000313" key="21">
    <source>
        <dbReference type="EMBL" id="CBH75437.1"/>
    </source>
</evidence>
<keyword evidence="17" id="KW-0496">Mitochondrion</keyword>